<proteinExistence type="predicted"/>
<protein>
    <submittedName>
        <fullName evidence="1">Uncharacterized protein</fullName>
    </submittedName>
</protein>
<organism evidence="1">
    <name type="scientific">metagenome</name>
    <dbReference type="NCBI Taxonomy" id="256318"/>
    <lineage>
        <taxon>unclassified sequences</taxon>
        <taxon>metagenomes</taxon>
    </lineage>
</organism>
<dbReference type="SUPFAM" id="SSF52540">
    <property type="entry name" value="P-loop containing nucleoside triphosphate hydrolases"/>
    <property type="match status" value="1"/>
</dbReference>
<accession>A0A380TE54</accession>
<dbReference type="Gene3D" id="3.40.50.300">
    <property type="entry name" value="P-loop containing nucleotide triphosphate hydrolases"/>
    <property type="match status" value="1"/>
</dbReference>
<dbReference type="EMBL" id="UIDG01000250">
    <property type="protein sequence ID" value="SUS06762.1"/>
    <property type="molecule type" value="Genomic_DNA"/>
</dbReference>
<name>A0A380TE54_9ZZZZ</name>
<sequence length="83" mass="8916">MDAEGEQALLLAIEQARRNGTTVVIVAQRTSVVATADRLLVLREGRIERIGPRREVAKDYAAPAPRRSIGPAAVTRLPLTATA</sequence>
<dbReference type="InterPro" id="IPR027417">
    <property type="entry name" value="P-loop_NTPase"/>
</dbReference>
<evidence type="ECO:0000313" key="1">
    <source>
        <dbReference type="EMBL" id="SUS06762.1"/>
    </source>
</evidence>
<reference evidence="1" key="1">
    <citation type="submission" date="2018-07" db="EMBL/GenBank/DDBJ databases">
        <authorList>
            <person name="Quirk P.G."/>
            <person name="Krulwich T.A."/>
        </authorList>
    </citation>
    <scope>NUCLEOTIDE SEQUENCE</scope>
</reference>
<gene>
    <name evidence="1" type="ORF">DF3PB_3230001</name>
</gene>
<dbReference type="AlphaFoldDB" id="A0A380TE54"/>